<dbReference type="Pfam" id="PF25917">
    <property type="entry name" value="BSH_RND"/>
    <property type="match status" value="1"/>
</dbReference>
<organism evidence="4 5">
    <name type="scientific">Halomonas tibetensis</name>
    <dbReference type="NCBI Taxonomy" id="2259590"/>
    <lineage>
        <taxon>Bacteria</taxon>
        <taxon>Pseudomonadati</taxon>
        <taxon>Pseudomonadota</taxon>
        <taxon>Gammaproteobacteria</taxon>
        <taxon>Oceanospirillales</taxon>
        <taxon>Halomonadaceae</taxon>
        <taxon>Halomonas</taxon>
    </lineage>
</organism>
<comment type="similarity">
    <text evidence="1">Belongs to the membrane fusion protein (MFP) (TC 8.A.1) family.</text>
</comment>
<dbReference type="RefSeq" id="WP_379759275.1">
    <property type="nucleotide sequence ID" value="NZ_JBHRSQ010000014.1"/>
</dbReference>
<comment type="caution">
    <text evidence="4">The sequence shown here is derived from an EMBL/GenBank/DDBJ whole genome shotgun (WGS) entry which is preliminary data.</text>
</comment>
<dbReference type="PANTHER" id="PTHR30469">
    <property type="entry name" value="MULTIDRUG RESISTANCE PROTEIN MDTA"/>
    <property type="match status" value="1"/>
</dbReference>
<dbReference type="SUPFAM" id="SSF111369">
    <property type="entry name" value="HlyD-like secretion proteins"/>
    <property type="match status" value="1"/>
</dbReference>
<dbReference type="EMBL" id="JBHRSQ010000014">
    <property type="protein sequence ID" value="MFC2992634.1"/>
    <property type="molecule type" value="Genomic_DNA"/>
</dbReference>
<dbReference type="Proteomes" id="UP001595386">
    <property type="component" value="Unassembled WGS sequence"/>
</dbReference>
<reference evidence="5" key="1">
    <citation type="journal article" date="2019" name="Int. J. Syst. Evol. Microbiol.">
        <title>The Global Catalogue of Microorganisms (GCM) 10K type strain sequencing project: providing services to taxonomists for standard genome sequencing and annotation.</title>
        <authorList>
            <consortium name="The Broad Institute Genomics Platform"/>
            <consortium name="The Broad Institute Genome Sequencing Center for Infectious Disease"/>
            <person name="Wu L."/>
            <person name="Ma J."/>
        </authorList>
    </citation>
    <scope>NUCLEOTIDE SEQUENCE [LARGE SCALE GENOMIC DNA]</scope>
    <source>
        <strain evidence="5">KCTC 52660</strain>
    </source>
</reference>
<dbReference type="Gene3D" id="1.10.287.470">
    <property type="entry name" value="Helix hairpin bin"/>
    <property type="match status" value="1"/>
</dbReference>
<evidence type="ECO:0000256" key="2">
    <source>
        <dbReference type="SAM" id="Coils"/>
    </source>
</evidence>
<accession>A0ABV7B827</accession>
<keyword evidence="2" id="KW-0175">Coiled coil</keyword>
<feature type="coiled-coil region" evidence="2">
    <location>
        <begin position="105"/>
        <end position="153"/>
    </location>
</feature>
<dbReference type="InterPro" id="IPR058625">
    <property type="entry name" value="MdtA-like_BSH"/>
</dbReference>
<dbReference type="PANTHER" id="PTHR30469:SF15">
    <property type="entry name" value="HLYD FAMILY OF SECRETION PROTEINS"/>
    <property type="match status" value="1"/>
</dbReference>
<evidence type="ECO:0000256" key="1">
    <source>
        <dbReference type="ARBA" id="ARBA00009477"/>
    </source>
</evidence>
<gene>
    <name evidence="4" type="ORF">ACFODV_11380</name>
</gene>
<dbReference type="Gene3D" id="2.40.30.170">
    <property type="match status" value="1"/>
</dbReference>
<evidence type="ECO:0000259" key="3">
    <source>
        <dbReference type="Pfam" id="PF25917"/>
    </source>
</evidence>
<evidence type="ECO:0000313" key="5">
    <source>
        <dbReference type="Proteomes" id="UP001595386"/>
    </source>
</evidence>
<dbReference type="Gene3D" id="2.40.50.100">
    <property type="match status" value="1"/>
</dbReference>
<feature type="domain" description="Multidrug resistance protein MdtA-like barrel-sandwich hybrid" evidence="3">
    <location>
        <begin position="65"/>
        <end position="239"/>
    </location>
</feature>
<sequence>MLKRLLPFLILALGIAGFLALRLTRPEAPPAVPQERSWLVEALTVTRAEHVPVLPLFGELVAPERVSLVASVAARVAERPVSDGQRVSEGTLLVALDDADLLPPLRQAEAEVADLEAQVANERLRHDNDRRALEREQELLASANRQLERNRSLVERNLTSQADLDTARDAVARARLSVTTRESAVAEHPSRLASLEARLARARATLEMAQRDRERGRVLAPFDGVVSNVQVAPGDQVAARAPLLSLYPAQGLELRARVPHRYQAELASSLERGEILAATAEEGGQRFVLSRLAGDSDPAGTEAILTLDGPAGGMRPGVLAAVLLERPSVADTLAVPFSALHGSNLLYRIDDDSRLERRRVERLGETLSPEGERWLLVRAAGPVEGLAPGDRVIATHLPNAMQGLRVEVVEEQAETLTENLAEEAGQ</sequence>
<evidence type="ECO:0000313" key="4">
    <source>
        <dbReference type="EMBL" id="MFC2992634.1"/>
    </source>
</evidence>
<keyword evidence="5" id="KW-1185">Reference proteome</keyword>
<dbReference type="Gene3D" id="2.40.420.20">
    <property type="match status" value="1"/>
</dbReference>
<protein>
    <submittedName>
        <fullName evidence="4">Efflux RND transporter periplasmic adaptor subunit</fullName>
    </submittedName>
</protein>
<name>A0ABV7B827_9GAMM</name>
<proteinExistence type="inferred from homology"/>